<feature type="domain" description="GH29D-like beta-sandwich" evidence="1">
    <location>
        <begin position="840"/>
        <end position="889"/>
    </location>
</feature>
<dbReference type="AlphaFoldDB" id="A0A845LAI0"/>
<evidence type="ECO:0000313" key="2">
    <source>
        <dbReference type="EMBL" id="MZP43662.1"/>
    </source>
</evidence>
<dbReference type="OrthoDB" id="9757917at2"/>
<dbReference type="Pfam" id="PF04465">
    <property type="entry name" value="DUF499"/>
    <property type="match status" value="1"/>
</dbReference>
<gene>
    <name evidence="2" type="ORF">GTO89_11480</name>
</gene>
<dbReference type="EMBL" id="WXEX01000009">
    <property type="protein sequence ID" value="MZP43662.1"/>
    <property type="molecule type" value="Genomic_DNA"/>
</dbReference>
<organism evidence="2 3">
    <name type="scientific">Heliomicrobium gestii</name>
    <name type="common">Heliobacterium gestii</name>
    <dbReference type="NCBI Taxonomy" id="2699"/>
    <lineage>
        <taxon>Bacteria</taxon>
        <taxon>Bacillati</taxon>
        <taxon>Bacillota</taxon>
        <taxon>Clostridia</taxon>
        <taxon>Eubacteriales</taxon>
        <taxon>Heliobacteriaceae</taxon>
        <taxon>Heliomicrobium</taxon>
    </lineage>
</organism>
<reference evidence="2 3" key="1">
    <citation type="submission" date="2020-01" db="EMBL/GenBank/DDBJ databases">
        <title>Whole genome sequence of Heliobacterium gestii DSM 11169.</title>
        <authorList>
            <person name="Kyndt J.A."/>
            <person name="Meyer T.E."/>
        </authorList>
    </citation>
    <scope>NUCLEOTIDE SEQUENCE [LARGE SCALE GENOMIC DNA]</scope>
    <source>
        <strain evidence="2 3">DSM 11169</strain>
    </source>
</reference>
<sequence>MKIIKSACQLHPKALEISVGDQIEQLDQIIHGTNGQDYFKKTFITDGMKTLLSKGMARLAGKSNDTIFHLKQAMGGGKTHLMVGFGLLAKDPALRETQIGSIPYQSDFDSAKIAAFNGRNNPPTYFWGEIARQLGKENLFREYWESGAKAPDEQSWLNLFDGEEPILILLDEMPPYFHYYSTQVLGHGTIADVITRAFSNMLTAAQKKKNVCIVVSDLEAAYDTGGKLIQRALDDATQELGRAEVSITPVNLESNEVYEILRKRLFLSLPNKSEIAEVASVYASRLAEAAKAKTVERSAEALANEIESTYPFHPSFKSIIALFKENEKFKQTRGLMELVSRLLKSVWESSEDVYLIGAQHFDLSIHDVREKLAEISEMRDVIARDLWDSTDSAHAQIIDINSGNHYAKQVGTLLLTASLSTAVNSVKGLTECEMLECLIDPIHKASGFLTAFSELQKSAWYLHQTQDGRNYFSRQENLTKKLQGYADKAPQNKVDELIRHRLEEMYKPVTKEAYEKVLPLPELDEAEAILKTGRALLIISPDGKTPPGIITNFFKNLVNKNNVLVLTGEKSSIASIEKAARHVYAVTKADNEISDSHPQRKELDEKKAQYEQDFHTNVLLVFDKIFFPGSNRGEDVLRSKALDSTYPSNEPYNGERQVVKTLTSDPIKLYTQISENFDALRARVESLLFGAQDEARKTDLLDKMKQKTQMPWLPNRGFEQLAIEAYQRGVWEDLGNGYITKKPKPKTTEVIISGEDSSPDDSGTVRLKIDVVNAGNSPRIYYAEDGEVSESSPVLSENTLVTKALRVQFLAVDPTGKNQTGAPKTWTNRLTLRNRFDEISRTVELFVAPRGTIKYTLDGSEARNGTDYTGSIQLGDEETTVYVFAECDGLEEKRNFTFNKAGSKEVPIIKEAPAIWQSASPKRLDSSSKTYEGLKLAKEKSIEFEQVMLLVGSAPKAIHLSLGEIKISAEYIEKTLNHLQTLLSPDVPVIMTFKKAYTPTGYALEQFTKHLGIEIGHGEVDQK</sequence>
<evidence type="ECO:0000313" key="3">
    <source>
        <dbReference type="Proteomes" id="UP000471031"/>
    </source>
</evidence>
<protein>
    <submittedName>
        <fullName evidence="2">DUF499 domain-containing protein</fullName>
    </submittedName>
</protein>
<dbReference type="Pfam" id="PF13290">
    <property type="entry name" value="CHB_HEX_C_1"/>
    <property type="match status" value="1"/>
</dbReference>
<comment type="caution">
    <text evidence="2">The sequence shown here is derived from an EMBL/GenBank/DDBJ whole genome shotgun (WGS) entry which is preliminary data.</text>
</comment>
<evidence type="ECO:0000259" key="1">
    <source>
        <dbReference type="Pfam" id="PF13290"/>
    </source>
</evidence>
<dbReference type="NCBIfam" id="NF042962">
    <property type="entry name" value="DUF499_antiphage"/>
    <property type="match status" value="1"/>
</dbReference>
<keyword evidence="3" id="KW-1185">Reference proteome</keyword>
<name>A0A845LAI0_HELGE</name>
<proteinExistence type="predicted"/>
<accession>A0A845LAI0</accession>
<dbReference type="InterPro" id="IPR059177">
    <property type="entry name" value="GH29D-like_dom"/>
</dbReference>
<dbReference type="InterPro" id="IPR007555">
    <property type="entry name" value="DUF499"/>
</dbReference>
<dbReference type="Proteomes" id="UP000471031">
    <property type="component" value="Unassembled WGS sequence"/>
</dbReference>
<dbReference type="RefSeq" id="WP_161262233.1">
    <property type="nucleotide sequence ID" value="NZ_JAFBDC010000009.1"/>
</dbReference>